<gene>
    <name evidence="3" type="ORF">NT2_09_00900</name>
</gene>
<keyword evidence="4" id="KW-1185">Reference proteome</keyword>
<comment type="caution">
    <text evidence="3">The sequence shown here is derived from an EMBL/GenBank/DDBJ whole genome shotgun (WGS) entry which is preliminary data.</text>
</comment>
<keyword evidence="2" id="KW-0732">Signal</keyword>
<dbReference type="Proteomes" id="UP000016568">
    <property type="component" value="Unassembled WGS sequence"/>
</dbReference>
<feature type="signal peptide" evidence="2">
    <location>
        <begin position="1"/>
        <end position="21"/>
    </location>
</feature>
<dbReference type="PROSITE" id="PS51257">
    <property type="entry name" value="PROKAR_LIPOPROTEIN"/>
    <property type="match status" value="1"/>
</dbReference>
<dbReference type="AlphaFoldDB" id="U2YPB2"/>
<dbReference type="eggNOG" id="ENOG5031W1G">
    <property type="taxonomic scope" value="Bacteria"/>
</dbReference>
<evidence type="ECO:0000313" key="4">
    <source>
        <dbReference type="Proteomes" id="UP000016568"/>
    </source>
</evidence>
<name>U2YPB2_9SPHN</name>
<feature type="compositionally biased region" description="Polar residues" evidence="1">
    <location>
        <begin position="82"/>
        <end position="92"/>
    </location>
</feature>
<reference evidence="3 4" key="1">
    <citation type="submission" date="2013-09" db="EMBL/GenBank/DDBJ databases">
        <title>Whole genome shotgun sequence of Novosphingobium tardaugens NBRC 16725.</title>
        <authorList>
            <person name="Isaki S."/>
            <person name="Hosoyama A."/>
            <person name="Tsuchikane K."/>
            <person name="Katsumata H."/>
            <person name="Ando Y."/>
            <person name="Yamazaki S."/>
            <person name="Fujita N."/>
        </authorList>
    </citation>
    <scope>NUCLEOTIDE SEQUENCE [LARGE SCALE GENOMIC DNA]</scope>
    <source>
        <strain evidence="3 4">NBRC 16725</strain>
    </source>
</reference>
<accession>U2YPB2</accession>
<feature type="region of interest" description="Disordered" evidence="1">
    <location>
        <begin position="80"/>
        <end position="100"/>
    </location>
</feature>
<organism evidence="3 4">
    <name type="scientific">Caenibius tardaugens NBRC 16725</name>
    <dbReference type="NCBI Taxonomy" id="1219035"/>
    <lineage>
        <taxon>Bacteria</taxon>
        <taxon>Pseudomonadati</taxon>
        <taxon>Pseudomonadota</taxon>
        <taxon>Alphaproteobacteria</taxon>
        <taxon>Sphingomonadales</taxon>
        <taxon>Erythrobacteraceae</taxon>
        <taxon>Caenibius</taxon>
    </lineage>
</organism>
<dbReference type="EMBL" id="BASZ01000009">
    <property type="protein sequence ID" value="GAD50482.1"/>
    <property type="molecule type" value="Genomic_DNA"/>
</dbReference>
<evidence type="ECO:0000256" key="1">
    <source>
        <dbReference type="SAM" id="MobiDB-lite"/>
    </source>
</evidence>
<dbReference type="RefSeq" id="WP_021691300.1">
    <property type="nucleotide sequence ID" value="NZ_BASZ01000009.1"/>
</dbReference>
<proteinExistence type="predicted"/>
<evidence type="ECO:0000313" key="3">
    <source>
        <dbReference type="EMBL" id="GAD50482.1"/>
    </source>
</evidence>
<sequence>MNIERIMRRGLWAVAATSLLAGCASVPSIFEQPGDAAFGEANRQTMMAQVIDPDPVYDGPMVTSGDHAADAIDRYRTDTVKQPETISTTENLTGGGSGGK</sequence>
<protein>
    <recommendedName>
        <fullName evidence="5">Lipoprotein</fullName>
    </recommendedName>
</protein>
<evidence type="ECO:0000256" key="2">
    <source>
        <dbReference type="SAM" id="SignalP"/>
    </source>
</evidence>
<feature type="chain" id="PRO_5004636627" description="Lipoprotein" evidence="2">
    <location>
        <begin position="22"/>
        <end position="100"/>
    </location>
</feature>
<evidence type="ECO:0008006" key="5">
    <source>
        <dbReference type="Google" id="ProtNLM"/>
    </source>
</evidence>